<dbReference type="Pfam" id="PF25917">
    <property type="entry name" value="BSH_RND"/>
    <property type="match status" value="1"/>
</dbReference>
<evidence type="ECO:0000256" key="1">
    <source>
        <dbReference type="ARBA" id="ARBA00009477"/>
    </source>
</evidence>
<dbReference type="InterPro" id="IPR058792">
    <property type="entry name" value="Beta-barrel_RND_2"/>
</dbReference>
<dbReference type="EMBL" id="VCBC01000009">
    <property type="protein sequence ID" value="TLU64768.1"/>
    <property type="molecule type" value="Genomic_DNA"/>
</dbReference>
<evidence type="ECO:0000259" key="6">
    <source>
        <dbReference type="Pfam" id="PF25989"/>
    </source>
</evidence>
<dbReference type="GO" id="GO:1990281">
    <property type="term" value="C:efflux pump complex"/>
    <property type="evidence" value="ECO:0007669"/>
    <property type="project" value="TreeGrafter"/>
</dbReference>
<proteinExistence type="inferred from homology"/>
<protein>
    <submittedName>
        <fullName evidence="7">Efflux RND transporter periplasmic adaptor subunit</fullName>
    </submittedName>
</protein>
<comment type="similarity">
    <text evidence="1">Belongs to the membrane fusion protein (MFP) (TC 8.A.1) family.</text>
</comment>
<dbReference type="NCBIfam" id="TIGR01730">
    <property type="entry name" value="RND_mfp"/>
    <property type="match status" value="1"/>
</dbReference>
<accession>A0A5R9IS78</accession>
<dbReference type="InterPro" id="IPR058625">
    <property type="entry name" value="MdtA-like_BSH"/>
</dbReference>
<dbReference type="RefSeq" id="WP_138319904.1">
    <property type="nucleotide sequence ID" value="NZ_VCBC01000009.1"/>
</dbReference>
<comment type="caution">
    <text evidence="7">The sequence shown here is derived from an EMBL/GenBank/DDBJ whole genome shotgun (WGS) entry which is preliminary data.</text>
</comment>
<dbReference type="Gene3D" id="2.40.420.20">
    <property type="match status" value="1"/>
</dbReference>
<dbReference type="Pfam" id="PF25989">
    <property type="entry name" value="YknX_C"/>
    <property type="match status" value="1"/>
</dbReference>
<dbReference type="PANTHER" id="PTHR30469">
    <property type="entry name" value="MULTIDRUG RESISTANCE PROTEIN MDTA"/>
    <property type="match status" value="1"/>
</dbReference>
<keyword evidence="3" id="KW-0472">Membrane</keyword>
<dbReference type="SUPFAM" id="SSF111369">
    <property type="entry name" value="HlyD-like secretion proteins"/>
    <property type="match status" value="1"/>
</dbReference>
<feature type="domain" description="CusB-like beta-barrel" evidence="5">
    <location>
        <begin position="201"/>
        <end position="274"/>
    </location>
</feature>
<dbReference type="FunFam" id="2.40.30.170:FF:000010">
    <property type="entry name" value="Efflux RND transporter periplasmic adaptor subunit"/>
    <property type="match status" value="1"/>
</dbReference>
<gene>
    <name evidence="7" type="ORF">FE810_09900</name>
</gene>
<dbReference type="InterPro" id="IPR006143">
    <property type="entry name" value="RND_pump_MFP"/>
</dbReference>
<keyword evidence="3" id="KW-0812">Transmembrane</keyword>
<evidence type="ECO:0000313" key="7">
    <source>
        <dbReference type="EMBL" id="TLU64768.1"/>
    </source>
</evidence>
<keyword evidence="2" id="KW-0175">Coiled coil</keyword>
<feature type="domain" description="Multidrug resistance protein MdtA-like barrel-sandwich hybrid" evidence="4">
    <location>
        <begin position="67"/>
        <end position="188"/>
    </location>
</feature>
<organism evidence="7 8">
    <name type="scientific">Thalassotalea litorea</name>
    <dbReference type="NCBI Taxonomy" id="2020715"/>
    <lineage>
        <taxon>Bacteria</taxon>
        <taxon>Pseudomonadati</taxon>
        <taxon>Pseudomonadota</taxon>
        <taxon>Gammaproteobacteria</taxon>
        <taxon>Alteromonadales</taxon>
        <taxon>Colwelliaceae</taxon>
        <taxon>Thalassotalea</taxon>
    </lineage>
</organism>
<feature type="domain" description="YknX-like C-terminal permuted SH3-like" evidence="6">
    <location>
        <begin position="280"/>
        <end position="347"/>
    </location>
</feature>
<evidence type="ECO:0000259" key="5">
    <source>
        <dbReference type="Pfam" id="PF25954"/>
    </source>
</evidence>
<name>A0A5R9IS78_9GAMM</name>
<dbReference type="Gene3D" id="2.40.50.100">
    <property type="match status" value="1"/>
</dbReference>
<dbReference type="Gene3D" id="1.10.287.470">
    <property type="entry name" value="Helix hairpin bin"/>
    <property type="match status" value="1"/>
</dbReference>
<reference evidence="7 8" key="1">
    <citation type="submission" date="2019-05" db="EMBL/GenBank/DDBJ databases">
        <title>Genome sequences of Thalassotalea litorea 1K03283.</title>
        <authorList>
            <person name="Zhang D."/>
        </authorList>
    </citation>
    <scope>NUCLEOTIDE SEQUENCE [LARGE SCALE GENOMIC DNA]</scope>
    <source>
        <strain evidence="7 8">MCCC 1K03283</strain>
    </source>
</reference>
<keyword evidence="3" id="KW-1133">Transmembrane helix</keyword>
<dbReference type="PANTHER" id="PTHR30469:SF16">
    <property type="entry name" value="HAE1 FAMILY EFFLUX PUMP MFP COMPONENT"/>
    <property type="match status" value="1"/>
</dbReference>
<sequence length="359" mass="39362">MENQNASRLPLIILAVVLSALIVYLQWPEESAEQERGARQVTVKTSPVIRAEFSDEFEALGTANANEQVMITAQYSDIVQSIYFDDGDKVERGDVLVQLANAEELAKVKELQSNLDEAESQLKRYNNLLDRNVGSISQRDEQLSKTQSIRAQLKSAQAVLDNLTIKAPFAGQLGFRQVSVGALISNGDVITSLDDLETIKVDFAIPERFLPTVSVGQTITARNVAYPDESFKGTVTGISSRVNSMTRTIQIRAKLPNMEGKLRPGMLMGIAIKRKVEEIMQLPESAVIPFEDSHFVFVAEQGVAKRKPVIIGRRKPGIVEIISGLDLAEDVVVEGALKLRDGSQVKIIGDSPTTVKGDE</sequence>
<evidence type="ECO:0000313" key="8">
    <source>
        <dbReference type="Proteomes" id="UP000307790"/>
    </source>
</evidence>
<dbReference type="Proteomes" id="UP000307790">
    <property type="component" value="Unassembled WGS sequence"/>
</dbReference>
<evidence type="ECO:0000256" key="2">
    <source>
        <dbReference type="SAM" id="Coils"/>
    </source>
</evidence>
<dbReference type="InterPro" id="IPR058637">
    <property type="entry name" value="YknX-like_C"/>
</dbReference>
<dbReference type="Gene3D" id="2.40.30.170">
    <property type="match status" value="1"/>
</dbReference>
<feature type="transmembrane region" description="Helical" evidence="3">
    <location>
        <begin position="9"/>
        <end position="27"/>
    </location>
</feature>
<feature type="coiled-coil region" evidence="2">
    <location>
        <begin position="101"/>
        <end position="128"/>
    </location>
</feature>
<evidence type="ECO:0000259" key="4">
    <source>
        <dbReference type="Pfam" id="PF25917"/>
    </source>
</evidence>
<dbReference type="AlphaFoldDB" id="A0A5R9IS78"/>
<evidence type="ECO:0000256" key="3">
    <source>
        <dbReference type="SAM" id="Phobius"/>
    </source>
</evidence>
<dbReference type="GO" id="GO:0015562">
    <property type="term" value="F:efflux transmembrane transporter activity"/>
    <property type="evidence" value="ECO:0007669"/>
    <property type="project" value="TreeGrafter"/>
</dbReference>
<keyword evidence="8" id="KW-1185">Reference proteome</keyword>
<dbReference type="Pfam" id="PF25954">
    <property type="entry name" value="Beta-barrel_RND_2"/>
    <property type="match status" value="1"/>
</dbReference>
<dbReference type="OrthoDB" id="9806939at2"/>